<comment type="caution">
    <text evidence="1">The sequence shown here is derived from an EMBL/GenBank/DDBJ whole genome shotgun (WGS) entry which is preliminary data.</text>
</comment>
<sequence>AKIPGPQSIRLASTSMGNTLVVDHFSLSPLNPKKWNGRYILLSPSSALYNEALLYGQSLLSVACILLAGLMLFQSGLDYFLGGPENSISIFPDSIRQYIALAPKNASNERLIMSEGAEGVKKAVIEPLIETHHKLKDLLHQLPHLHTSHDSSAPSTHPPPEAKAVIVRAGADSADLSTEVHHTSPEEVLKKETQARRWAELTEEERAKWRHRLVEAGEWTVQEGETILKGILFSEYAGIVGEAVRGAVAG</sequence>
<reference evidence="1" key="1">
    <citation type="submission" date="2024-09" db="EMBL/GenBank/DDBJ databases">
        <title>Black Yeasts Isolated from many extreme environments.</title>
        <authorList>
            <person name="Coleine C."/>
            <person name="Stajich J.E."/>
            <person name="Selbmann L."/>
        </authorList>
    </citation>
    <scope>NUCLEOTIDE SEQUENCE</scope>
    <source>
        <strain evidence="1">CCFEE 5737</strain>
    </source>
</reference>
<gene>
    <name evidence="1" type="ORF">LTS18_002402</name>
</gene>
<keyword evidence="2" id="KW-1185">Reference proteome</keyword>
<dbReference type="EMBL" id="JAWDJW010006212">
    <property type="protein sequence ID" value="KAK3065781.1"/>
    <property type="molecule type" value="Genomic_DNA"/>
</dbReference>
<evidence type="ECO:0000313" key="1">
    <source>
        <dbReference type="EMBL" id="KAK3065781.1"/>
    </source>
</evidence>
<dbReference type="Proteomes" id="UP001186974">
    <property type="component" value="Unassembled WGS sequence"/>
</dbReference>
<accession>A0ACC3DDP4</accession>
<proteinExistence type="predicted"/>
<feature type="non-terminal residue" evidence="1">
    <location>
        <position position="1"/>
    </location>
</feature>
<evidence type="ECO:0000313" key="2">
    <source>
        <dbReference type="Proteomes" id="UP001186974"/>
    </source>
</evidence>
<protein>
    <submittedName>
        <fullName evidence="1">Uncharacterized protein</fullName>
    </submittedName>
</protein>
<name>A0ACC3DDP4_9PEZI</name>
<organism evidence="1 2">
    <name type="scientific">Coniosporium uncinatum</name>
    <dbReference type="NCBI Taxonomy" id="93489"/>
    <lineage>
        <taxon>Eukaryota</taxon>
        <taxon>Fungi</taxon>
        <taxon>Dikarya</taxon>
        <taxon>Ascomycota</taxon>
        <taxon>Pezizomycotina</taxon>
        <taxon>Dothideomycetes</taxon>
        <taxon>Dothideomycetes incertae sedis</taxon>
        <taxon>Coniosporium</taxon>
    </lineage>
</organism>